<dbReference type="InterPro" id="IPR009057">
    <property type="entry name" value="Homeodomain-like_sf"/>
</dbReference>
<feature type="region of interest" description="Disordered" evidence="1">
    <location>
        <begin position="162"/>
        <end position="192"/>
    </location>
</feature>
<evidence type="ECO:0000256" key="1">
    <source>
        <dbReference type="SAM" id="MobiDB-lite"/>
    </source>
</evidence>
<evidence type="ECO:0000259" key="2">
    <source>
        <dbReference type="PROSITE" id="PS51294"/>
    </source>
</evidence>
<dbReference type="CDD" id="cd00167">
    <property type="entry name" value="SANT"/>
    <property type="match status" value="1"/>
</dbReference>
<keyword evidence="4" id="KW-1185">Reference proteome</keyword>
<dbReference type="EMBL" id="QKYT01000602">
    <property type="protein sequence ID" value="RIA83072.1"/>
    <property type="molecule type" value="Genomic_DNA"/>
</dbReference>
<protein>
    <recommendedName>
        <fullName evidence="2">HTH myb-type domain-containing protein</fullName>
    </recommendedName>
</protein>
<sequence length="310" mass="35692">MNQKKKQRFNEEDDKIILARMEELGNVRNPFVIIAQVLSNFTPKQICNRWRNYTNPKLCRDPLRSDEKKFINDWISKRKPSMKAKSKINKPLKAKSDSGKIIKRSRHKRYEKVIEWKILIQDLKEKFGFLRSENDIKNYWYSNLRGEVEKHEGYEENCDLSFEDDEEDDDDLNSLDDDVIMSSPHKGSSNSSTTCITTPLVSPFCGSQRLFCTSPFISNNSPRSSPPSINPPRSSSPALFISNNPSRSFYTAPFISDNLPQPFCTAPVISNNSPQPFCTAPVISNNSPQPFCFLMAVLRNNVLDTYFWIL</sequence>
<dbReference type="InterPro" id="IPR017930">
    <property type="entry name" value="Myb_dom"/>
</dbReference>
<organism evidence="3 4">
    <name type="scientific">Glomus cerebriforme</name>
    <dbReference type="NCBI Taxonomy" id="658196"/>
    <lineage>
        <taxon>Eukaryota</taxon>
        <taxon>Fungi</taxon>
        <taxon>Fungi incertae sedis</taxon>
        <taxon>Mucoromycota</taxon>
        <taxon>Glomeromycotina</taxon>
        <taxon>Glomeromycetes</taxon>
        <taxon>Glomerales</taxon>
        <taxon>Glomeraceae</taxon>
        <taxon>Glomus</taxon>
    </lineage>
</organism>
<comment type="caution">
    <text evidence="3">The sequence shown here is derived from an EMBL/GenBank/DDBJ whole genome shotgun (WGS) entry which is preliminary data.</text>
</comment>
<name>A0A397SC49_9GLOM</name>
<evidence type="ECO:0000313" key="4">
    <source>
        <dbReference type="Proteomes" id="UP000265703"/>
    </source>
</evidence>
<dbReference type="PROSITE" id="PS51294">
    <property type="entry name" value="HTH_MYB"/>
    <property type="match status" value="1"/>
</dbReference>
<feature type="domain" description="HTH myb-type" evidence="2">
    <location>
        <begin position="1"/>
        <end position="58"/>
    </location>
</feature>
<dbReference type="InterPro" id="IPR001005">
    <property type="entry name" value="SANT/Myb"/>
</dbReference>
<accession>A0A397SC49</accession>
<gene>
    <name evidence="3" type="ORF">C1645_834367</name>
</gene>
<dbReference type="SUPFAM" id="SSF46689">
    <property type="entry name" value="Homeodomain-like"/>
    <property type="match status" value="1"/>
</dbReference>
<dbReference type="OrthoDB" id="2346020at2759"/>
<dbReference type="SMART" id="SM00717">
    <property type="entry name" value="SANT"/>
    <property type="match status" value="1"/>
</dbReference>
<dbReference type="Proteomes" id="UP000265703">
    <property type="component" value="Unassembled WGS sequence"/>
</dbReference>
<proteinExistence type="predicted"/>
<dbReference type="AlphaFoldDB" id="A0A397SC49"/>
<feature type="compositionally biased region" description="Acidic residues" evidence="1">
    <location>
        <begin position="162"/>
        <end position="179"/>
    </location>
</feature>
<dbReference type="Gene3D" id="1.10.10.60">
    <property type="entry name" value="Homeodomain-like"/>
    <property type="match status" value="1"/>
</dbReference>
<reference evidence="3 4" key="1">
    <citation type="submission" date="2018-06" db="EMBL/GenBank/DDBJ databases">
        <title>Comparative genomics reveals the genomic features of Rhizophagus irregularis, R. cerebriforme, R. diaphanum and Gigaspora rosea, and their symbiotic lifestyle signature.</title>
        <authorList>
            <person name="Morin E."/>
            <person name="San Clemente H."/>
            <person name="Chen E.C.H."/>
            <person name="De La Providencia I."/>
            <person name="Hainaut M."/>
            <person name="Kuo A."/>
            <person name="Kohler A."/>
            <person name="Murat C."/>
            <person name="Tang N."/>
            <person name="Roy S."/>
            <person name="Loubradou J."/>
            <person name="Henrissat B."/>
            <person name="Grigoriev I.V."/>
            <person name="Corradi N."/>
            <person name="Roux C."/>
            <person name="Martin F.M."/>
        </authorList>
    </citation>
    <scope>NUCLEOTIDE SEQUENCE [LARGE SCALE GENOMIC DNA]</scope>
    <source>
        <strain evidence="3 4">DAOM 227022</strain>
    </source>
</reference>
<dbReference type="Pfam" id="PF13921">
    <property type="entry name" value="Myb_DNA-bind_6"/>
    <property type="match status" value="1"/>
</dbReference>
<evidence type="ECO:0000313" key="3">
    <source>
        <dbReference type="EMBL" id="RIA83072.1"/>
    </source>
</evidence>